<comment type="subcellular location">
    <subcellularLocation>
        <location evidence="1">Membrane</location>
        <topology evidence="1">Multi-pass membrane protein</topology>
    </subcellularLocation>
</comment>
<reference evidence="10" key="1">
    <citation type="submission" date="2016-10" db="EMBL/GenBank/DDBJ databases">
        <authorList>
            <person name="Varghese N."/>
            <person name="Submissions S."/>
        </authorList>
    </citation>
    <scope>NUCLEOTIDE SEQUENCE [LARGE SCALE GENOMIC DNA]</scope>
    <source>
        <strain evidence="10">IBRC-M 10403</strain>
    </source>
</reference>
<dbReference type="CDD" id="cd06423">
    <property type="entry name" value="CESA_like"/>
    <property type="match status" value="1"/>
</dbReference>
<evidence type="ECO:0000313" key="9">
    <source>
        <dbReference type="EMBL" id="SDD98431.1"/>
    </source>
</evidence>
<evidence type="ECO:0000256" key="6">
    <source>
        <dbReference type="ARBA" id="ARBA00023136"/>
    </source>
</evidence>
<evidence type="ECO:0000256" key="7">
    <source>
        <dbReference type="SAM" id="MobiDB-lite"/>
    </source>
</evidence>
<dbReference type="InterPro" id="IPR050321">
    <property type="entry name" value="Glycosyltr_2/OpgH_subfam"/>
</dbReference>
<feature type="transmembrane region" description="Helical" evidence="8">
    <location>
        <begin position="560"/>
        <end position="580"/>
    </location>
</feature>
<dbReference type="PANTHER" id="PTHR43867">
    <property type="entry name" value="CELLULOSE SYNTHASE CATALYTIC SUBUNIT A [UDP-FORMING]"/>
    <property type="match status" value="1"/>
</dbReference>
<dbReference type="GO" id="GO:0016757">
    <property type="term" value="F:glycosyltransferase activity"/>
    <property type="evidence" value="ECO:0007669"/>
    <property type="project" value="UniProtKB-KW"/>
</dbReference>
<keyword evidence="10" id="KW-1185">Reference proteome</keyword>
<evidence type="ECO:0000256" key="4">
    <source>
        <dbReference type="ARBA" id="ARBA00022692"/>
    </source>
</evidence>
<gene>
    <name evidence="9" type="ORF">SAMN05216174_12633</name>
</gene>
<dbReference type="SUPFAM" id="SSF53448">
    <property type="entry name" value="Nucleotide-diphospho-sugar transferases"/>
    <property type="match status" value="1"/>
</dbReference>
<proteinExistence type="predicted"/>
<protein>
    <submittedName>
        <fullName evidence="9">Glycosyltransferase, catalytic subunit of cellulose synthase and poly-beta-1,6-N-acetylglucosamine synthase</fullName>
    </submittedName>
</protein>
<dbReference type="Gene3D" id="3.30.70.270">
    <property type="match status" value="1"/>
</dbReference>
<evidence type="ECO:0000256" key="3">
    <source>
        <dbReference type="ARBA" id="ARBA00022679"/>
    </source>
</evidence>
<sequence length="672" mass="74729">MRGREPEIDPYSRNAMLTGGPVDLESSGAASGELTAPDVRTLRPPRYARAGEWYPQRHQWADVATWQREVADVFAAGERSRRAPVVAVIRIAERDRIMARFGRAGLAQVYDRVAATLSAELAQHELIGLDEHDGIVVLLRGTADRQVSRRLGGMISRIARTIIRLGDQTIEVTPICGWTSAVIGKAPGDLLRRAIEAGDVAGTHLDLIPRRWRPDQPAIPKTFLPKSVRNTLQALLTVVLGMVVPFLVLLGMYQLGIDLATPAYLLVTLALVVTSALIWAEGLHALDPPKLPAAPDHYPQASAIIAAYLPNEAATIIDTLRAFLAQDYPGRLQVVLAYNTPYDLPVEDELRALAARDRRLVLLRVEGSTSKSQNINAALQVVTGVFTGVFDADHQPSPDAYRRAWHWLNAGADVVQGHCVIRNGAESWVSRTVAVEFESIYGVSHSGRAQLHQFGLFGGSNGFWTTAVLRDVRMHGHMLTEDIDSSFRALLSGHKLVYDPLLLSRELAPVTMRALWNQRMRWAQGWSQVSRRHLAAALRSTQLSKRNKMGTAFLLGWRELYPWLSVQMIPVVAFLAWRAGGPQNLDWAIPTFVLTSLYTLSAGPVMVLFSWRLAAPEIRKNKRWFVAYLFVSTFFYTEMKNLISRVAHIKELLGERQWIVTPRQSGSKRGPS</sequence>
<dbReference type="AlphaFoldDB" id="A0A1G6Z7D2"/>
<feature type="region of interest" description="Disordered" evidence="7">
    <location>
        <begin position="1"/>
        <end position="32"/>
    </location>
</feature>
<dbReference type="GO" id="GO:0016020">
    <property type="term" value="C:membrane"/>
    <property type="evidence" value="ECO:0007669"/>
    <property type="project" value="UniProtKB-SubCell"/>
</dbReference>
<dbReference type="Gene3D" id="3.90.550.10">
    <property type="entry name" value="Spore Coat Polysaccharide Biosynthesis Protein SpsA, Chain A"/>
    <property type="match status" value="1"/>
</dbReference>
<evidence type="ECO:0000256" key="8">
    <source>
        <dbReference type="SAM" id="Phobius"/>
    </source>
</evidence>
<keyword evidence="4 8" id="KW-0812">Transmembrane</keyword>
<keyword evidence="6 8" id="KW-0472">Membrane</keyword>
<dbReference type="Pfam" id="PF13641">
    <property type="entry name" value="Glyco_tranf_2_3"/>
    <property type="match status" value="1"/>
</dbReference>
<evidence type="ECO:0000256" key="5">
    <source>
        <dbReference type="ARBA" id="ARBA00022989"/>
    </source>
</evidence>
<evidence type="ECO:0000313" key="10">
    <source>
        <dbReference type="Proteomes" id="UP000199501"/>
    </source>
</evidence>
<feature type="transmembrane region" description="Helical" evidence="8">
    <location>
        <begin position="592"/>
        <end position="614"/>
    </location>
</feature>
<feature type="transmembrane region" description="Helical" evidence="8">
    <location>
        <begin position="234"/>
        <end position="253"/>
    </location>
</feature>
<feature type="transmembrane region" description="Helical" evidence="8">
    <location>
        <begin position="259"/>
        <end position="280"/>
    </location>
</feature>
<keyword evidence="5 8" id="KW-1133">Transmembrane helix</keyword>
<accession>A0A1G6Z7D2</accession>
<dbReference type="STRING" id="1271860.SAMN05216174_12633"/>
<keyword evidence="2" id="KW-0328">Glycosyltransferase</keyword>
<evidence type="ECO:0000256" key="2">
    <source>
        <dbReference type="ARBA" id="ARBA00022676"/>
    </source>
</evidence>
<dbReference type="EMBL" id="FMZZ01000026">
    <property type="protein sequence ID" value="SDD98431.1"/>
    <property type="molecule type" value="Genomic_DNA"/>
</dbReference>
<dbReference type="PANTHER" id="PTHR43867:SF2">
    <property type="entry name" value="CELLULOSE SYNTHASE CATALYTIC SUBUNIT A [UDP-FORMING]"/>
    <property type="match status" value="1"/>
</dbReference>
<evidence type="ECO:0000256" key="1">
    <source>
        <dbReference type="ARBA" id="ARBA00004141"/>
    </source>
</evidence>
<organism evidence="9 10">
    <name type="scientific">Actinokineospora iranica</name>
    <dbReference type="NCBI Taxonomy" id="1271860"/>
    <lineage>
        <taxon>Bacteria</taxon>
        <taxon>Bacillati</taxon>
        <taxon>Actinomycetota</taxon>
        <taxon>Actinomycetes</taxon>
        <taxon>Pseudonocardiales</taxon>
        <taxon>Pseudonocardiaceae</taxon>
        <taxon>Actinokineospora</taxon>
    </lineage>
</organism>
<keyword evidence="3 9" id="KW-0808">Transferase</keyword>
<dbReference type="InterPro" id="IPR029044">
    <property type="entry name" value="Nucleotide-diphossugar_trans"/>
</dbReference>
<dbReference type="Proteomes" id="UP000199501">
    <property type="component" value="Unassembled WGS sequence"/>
</dbReference>
<name>A0A1G6Z7D2_9PSEU</name>
<dbReference type="InterPro" id="IPR043128">
    <property type="entry name" value="Rev_trsase/Diguanyl_cyclase"/>
</dbReference>